<feature type="domain" description="Beta-lactamase class A catalytic" evidence="1">
    <location>
        <begin position="173"/>
        <end position="312"/>
    </location>
</feature>
<gene>
    <name evidence="2" type="ORF">SAMN05421773_11477</name>
</gene>
<dbReference type="AlphaFoldDB" id="A0A1I1RXU9"/>
<dbReference type="InterPro" id="IPR045155">
    <property type="entry name" value="Beta-lactam_cat"/>
</dbReference>
<reference evidence="2 3" key="1">
    <citation type="submission" date="2016-10" db="EMBL/GenBank/DDBJ databases">
        <authorList>
            <person name="de Groot N.N."/>
        </authorList>
    </citation>
    <scope>NUCLEOTIDE SEQUENCE [LARGE SCALE GENOMIC DNA]</scope>
    <source>
        <strain evidence="2 3">CGMCC 4.5739</strain>
    </source>
</reference>
<dbReference type="STRING" id="910347.SAMN05421773_11477"/>
<protein>
    <submittedName>
        <fullName evidence="2">Beta-lactamase enzyme family protein</fullName>
    </submittedName>
</protein>
<evidence type="ECO:0000313" key="2">
    <source>
        <dbReference type="EMBL" id="SFD39081.1"/>
    </source>
</evidence>
<dbReference type="PANTHER" id="PTHR35333">
    <property type="entry name" value="BETA-LACTAMASE"/>
    <property type="match status" value="1"/>
</dbReference>
<accession>A0A1I1RXU9</accession>
<name>A0A1I1RXU9_9ACTN</name>
<dbReference type="GO" id="GO:0030655">
    <property type="term" value="P:beta-lactam antibiotic catabolic process"/>
    <property type="evidence" value="ECO:0007669"/>
    <property type="project" value="InterPro"/>
</dbReference>
<dbReference type="PANTHER" id="PTHR35333:SF3">
    <property type="entry name" value="BETA-LACTAMASE-TYPE TRANSPEPTIDASE FOLD CONTAINING PROTEIN"/>
    <property type="match status" value="1"/>
</dbReference>
<dbReference type="Pfam" id="PF13354">
    <property type="entry name" value="Beta-lactamase2"/>
    <property type="match status" value="1"/>
</dbReference>
<dbReference type="InterPro" id="IPR000871">
    <property type="entry name" value="Beta-lactam_class-A"/>
</dbReference>
<dbReference type="GO" id="GO:0008800">
    <property type="term" value="F:beta-lactamase activity"/>
    <property type="evidence" value="ECO:0007669"/>
    <property type="project" value="InterPro"/>
</dbReference>
<evidence type="ECO:0000259" key="1">
    <source>
        <dbReference type="Pfam" id="PF13354"/>
    </source>
</evidence>
<organism evidence="2 3">
    <name type="scientific">Streptomyces aidingensis</name>
    <dbReference type="NCBI Taxonomy" id="910347"/>
    <lineage>
        <taxon>Bacteria</taxon>
        <taxon>Bacillati</taxon>
        <taxon>Actinomycetota</taxon>
        <taxon>Actinomycetes</taxon>
        <taxon>Kitasatosporales</taxon>
        <taxon>Streptomycetaceae</taxon>
        <taxon>Streptomyces</taxon>
    </lineage>
</organism>
<dbReference type="GO" id="GO:0046677">
    <property type="term" value="P:response to antibiotic"/>
    <property type="evidence" value="ECO:0007669"/>
    <property type="project" value="InterPro"/>
</dbReference>
<dbReference type="SUPFAM" id="SSF56601">
    <property type="entry name" value="beta-lactamase/transpeptidase-like"/>
    <property type="match status" value="1"/>
</dbReference>
<evidence type="ECO:0000313" key="3">
    <source>
        <dbReference type="Proteomes" id="UP000199207"/>
    </source>
</evidence>
<dbReference type="Proteomes" id="UP000199207">
    <property type="component" value="Unassembled WGS sequence"/>
</dbReference>
<proteinExistence type="predicted"/>
<dbReference type="Gene3D" id="3.40.710.10">
    <property type="entry name" value="DD-peptidase/beta-lactamase superfamily"/>
    <property type="match status" value="1"/>
</dbReference>
<dbReference type="InterPro" id="IPR012338">
    <property type="entry name" value="Beta-lactam/transpept-like"/>
</dbReference>
<dbReference type="EMBL" id="FOLM01000014">
    <property type="protein sequence ID" value="SFD39081.1"/>
    <property type="molecule type" value="Genomic_DNA"/>
</dbReference>
<sequence>MTRAGVRYSVVAMSRFVPRPRSWRGPPALAVQAALASGVLAVTVGGDSAVGAAAARTAEAADTAVQQAVDQAAGDRWDAAAPEHSVTGERRGIAAAGADALLAERLAPLLADLAGTATRLGVAVLDPVTGRSAVHGTGRFDTASIVKVDIVAALLLRAQDEGRELTDAELAEAAAAIRYSDNAATDELWRRLGGAPGLDAANERLGLSATTGGEGGHWGLTQTTAADQIALLRAVFQSPSPLHASSRELLQDLMGEVAAEQRWGVSAAGSGGPKGPLEIKNGWLPRTPTTLWDVNSIGRVTVAGHRYLVAVLSDGHLTWERGRAVVEEAARAAVAALRAAPEG</sequence>
<keyword evidence="3" id="KW-1185">Reference proteome</keyword>